<gene>
    <name evidence="6" type="ordered locus">Desru_1533</name>
</gene>
<dbReference type="Gene3D" id="3.40.50.300">
    <property type="entry name" value="P-loop containing nucleotide triphosphate hydrolases"/>
    <property type="match status" value="1"/>
</dbReference>
<keyword evidence="7" id="KW-1185">Reference proteome</keyword>
<dbReference type="InterPro" id="IPR003439">
    <property type="entry name" value="ABC_transporter-like_ATP-bd"/>
</dbReference>
<dbReference type="SUPFAM" id="SSF52540">
    <property type="entry name" value="P-loop containing nucleoside triphosphate hydrolases"/>
    <property type="match status" value="1"/>
</dbReference>
<dbReference type="GO" id="GO:0016887">
    <property type="term" value="F:ATP hydrolysis activity"/>
    <property type="evidence" value="ECO:0007669"/>
    <property type="project" value="InterPro"/>
</dbReference>
<proteinExistence type="inferred from homology"/>
<evidence type="ECO:0000259" key="5">
    <source>
        <dbReference type="PROSITE" id="PS50893"/>
    </source>
</evidence>
<feature type="domain" description="ABC transporter" evidence="5">
    <location>
        <begin position="8"/>
        <end position="234"/>
    </location>
</feature>
<evidence type="ECO:0000313" key="6">
    <source>
        <dbReference type="EMBL" id="AEG59798.1"/>
    </source>
</evidence>
<reference evidence="6 7" key="2">
    <citation type="journal article" date="2012" name="Stand. Genomic Sci.">
        <title>Complete genome sequence of the sulfate-reducing firmicute Desulfotomaculum ruminis type strain (DL(T)).</title>
        <authorList>
            <person name="Spring S."/>
            <person name="Visser M."/>
            <person name="Lu M."/>
            <person name="Copeland A."/>
            <person name="Lapidus A."/>
            <person name="Lucas S."/>
            <person name="Cheng J.F."/>
            <person name="Han C."/>
            <person name="Tapia R."/>
            <person name="Goodwin L.A."/>
            <person name="Pitluck S."/>
            <person name="Ivanova N."/>
            <person name="Land M."/>
            <person name="Hauser L."/>
            <person name="Larimer F."/>
            <person name="Rohde M."/>
            <person name="Goker M."/>
            <person name="Detter J.C."/>
            <person name="Kyrpides N.C."/>
            <person name="Woyke T."/>
            <person name="Schaap P.J."/>
            <person name="Plugge C.M."/>
            <person name="Muyzer G."/>
            <person name="Kuever J."/>
            <person name="Pereira I.A."/>
            <person name="Parshina S.N."/>
            <person name="Bernier-Latmani R."/>
            <person name="Stams A.J."/>
            <person name="Klenk H.P."/>
        </authorList>
    </citation>
    <scope>NUCLEOTIDE SEQUENCE [LARGE SCALE GENOMIC DNA]</scope>
    <source>
        <strain evidence="7">ATCC 23193 / DSM 2154 / NCIB 8452 / DL</strain>
    </source>
</reference>
<evidence type="ECO:0000256" key="1">
    <source>
        <dbReference type="ARBA" id="ARBA00005417"/>
    </source>
</evidence>
<name>F6DRN7_DESRL</name>
<dbReference type="InterPro" id="IPR027417">
    <property type="entry name" value="P-loop_NTPase"/>
</dbReference>
<sequence length="310" mass="34831">MSTENNILEVRSINKSYGNFSAVNGISFQIPRGEIFTLLGHNGAGKSTLIKMILGLVSPDAGELVIDGCTYEQNLLKIKRKVGYLPERMNFYDNLTAWETLQFYAQIKGLGKERCEEVLEEVGLKEAMHKRVGTYSKGMQQRLGLAQAIIHRPQLLILDEPTTGLDPSGVWWLKKMIRDWNRSGTTVLFSSHNLDDVEELAHRVAILCRGQMVAAGTIRQLQDQYHLKVTLQVELAEQLAAHGLRLLLDSGLHCVKGEQNRLIVTCNLHEKGKVLEGLLAKGIRFTDFKVEEPGLDVIYQEVIRQKDLPA</sequence>
<dbReference type="CDD" id="cd03230">
    <property type="entry name" value="ABC_DR_subfamily_A"/>
    <property type="match status" value="1"/>
</dbReference>
<dbReference type="AlphaFoldDB" id="F6DRN7"/>
<dbReference type="STRING" id="696281.Desru_1533"/>
<dbReference type="RefSeq" id="WP_013841566.1">
    <property type="nucleotide sequence ID" value="NC_015589.1"/>
</dbReference>
<dbReference type="PROSITE" id="PS50893">
    <property type="entry name" value="ABC_TRANSPORTER_2"/>
    <property type="match status" value="1"/>
</dbReference>
<reference evidence="7" key="1">
    <citation type="submission" date="2011-05" db="EMBL/GenBank/DDBJ databases">
        <title>Complete sequence of Desulfotomaculum ruminis DSM 2154.</title>
        <authorList>
            <person name="Lucas S."/>
            <person name="Copeland A."/>
            <person name="Lapidus A."/>
            <person name="Cheng J.-F."/>
            <person name="Goodwin L."/>
            <person name="Pitluck S."/>
            <person name="Lu M."/>
            <person name="Detter J.C."/>
            <person name="Han C."/>
            <person name="Tapia R."/>
            <person name="Land M."/>
            <person name="Hauser L."/>
            <person name="Kyrpides N."/>
            <person name="Ivanova N."/>
            <person name="Mikhailova N."/>
            <person name="Pagani I."/>
            <person name="Stams A.J.M."/>
            <person name="Plugge C.M."/>
            <person name="Muyzer G."/>
            <person name="Kuever J."/>
            <person name="Parshina S.N."/>
            <person name="Ivanova A.E."/>
            <person name="Nazina T.N."/>
            <person name="Brambilla E."/>
            <person name="Spring S."/>
            <person name="Klenk H.-P."/>
            <person name="Woyke T."/>
        </authorList>
    </citation>
    <scope>NUCLEOTIDE SEQUENCE [LARGE SCALE GENOMIC DNA]</scope>
    <source>
        <strain evidence="7">ATCC 23193 / DSM 2154 / NCIB 8452 / DL</strain>
    </source>
</reference>
<comment type="similarity">
    <text evidence="1">Belongs to the ABC transporter superfamily.</text>
</comment>
<keyword evidence="3" id="KW-0547">Nucleotide-binding</keyword>
<dbReference type="HOGENOM" id="CLU_000604_1_2_9"/>
<dbReference type="SMART" id="SM00382">
    <property type="entry name" value="AAA"/>
    <property type="match status" value="1"/>
</dbReference>
<dbReference type="InterPro" id="IPR003593">
    <property type="entry name" value="AAA+_ATPase"/>
</dbReference>
<evidence type="ECO:0000256" key="4">
    <source>
        <dbReference type="ARBA" id="ARBA00022840"/>
    </source>
</evidence>
<dbReference type="PANTHER" id="PTHR43335">
    <property type="entry name" value="ABC TRANSPORTER, ATP-BINDING PROTEIN"/>
    <property type="match status" value="1"/>
</dbReference>
<dbReference type="KEGG" id="dru:Desru_1533"/>
<dbReference type="eggNOG" id="COG1131">
    <property type="taxonomic scope" value="Bacteria"/>
</dbReference>
<keyword evidence="4" id="KW-0067">ATP-binding</keyword>
<accession>F6DRN7</accession>
<dbReference type="GO" id="GO:0005524">
    <property type="term" value="F:ATP binding"/>
    <property type="evidence" value="ECO:0007669"/>
    <property type="project" value="UniProtKB-KW"/>
</dbReference>
<evidence type="ECO:0000256" key="2">
    <source>
        <dbReference type="ARBA" id="ARBA00022448"/>
    </source>
</evidence>
<dbReference type="Proteomes" id="UP000009234">
    <property type="component" value="Chromosome"/>
</dbReference>
<keyword evidence="2" id="KW-0813">Transport</keyword>
<evidence type="ECO:0000256" key="3">
    <source>
        <dbReference type="ARBA" id="ARBA00022741"/>
    </source>
</evidence>
<dbReference type="PANTHER" id="PTHR43335:SF4">
    <property type="entry name" value="ABC TRANSPORTER, ATP-BINDING PROTEIN"/>
    <property type="match status" value="1"/>
</dbReference>
<organism evidence="6 7">
    <name type="scientific">Desulforamulus ruminis (strain ATCC 23193 / DSM 2154 / NCIMB 8452 / DL)</name>
    <name type="common">Desulfotomaculum ruminis</name>
    <dbReference type="NCBI Taxonomy" id="696281"/>
    <lineage>
        <taxon>Bacteria</taxon>
        <taxon>Bacillati</taxon>
        <taxon>Bacillota</taxon>
        <taxon>Clostridia</taxon>
        <taxon>Eubacteriales</taxon>
        <taxon>Peptococcaceae</taxon>
        <taxon>Desulforamulus</taxon>
    </lineage>
</organism>
<dbReference type="EMBL" id="CP002780">
    <property type="protein sequence ID" value="AEG59798.1"/>
    <property type="molecule type" value="Genomic_DNA"/>
</dbReference>
<dbReference type="PROSITE" id="PS00211">
    <property type="entry name" value="ABC_TRANSPORTER_1"/>
    <property type="match status" value="1"/>
</dbReference>
<dbReference type="OrthoDB" id="9784332at2"/>
<dbReference type="InterPro" id="IPR017871">
    <property type="entry name" value="ABC_transporter-like_CS"/>
</dbReference>
<dbReference type="Pfam" id="PF00005">
    <property type="entry name" value="ABC_tran"/>
    <property type="match status" value="1"/>
</dbReference>
<protein>
    <submittedName>
        <fullName evidence="6">ABC transporter related protein</fullName>
    </submittedName>
</protein>
<evidence type="ECO:0000313" key="7">
    <source>
        <dbReference type="Proteomes" id="UP000009234"/>
    </source>
</evidence>